<dbReference type="EMBL" id="WTYF01000004">
    <property type="protein sequence ID" value="MXO51238.1"/>
    <property type="molecule type" value="Genomic_DNA"/>
</dbReference>
<dbReference type="SUPFAM" id="SSF48452">
    <property type="entry name" value="TPR-like"/>
    <property type="match status" value="1"/>
</dbReference>
<gene>
    <name evidence="3" type="ORF">GRI42_07960</name>
</gene>
<evidence type="ECO:0000259" key="2">
    <source>
        <dbReference type="Pfam" id="PF07607"/>
    </source>
</evidence>
<evidence type="ECO:0000313" key="4">
    <source>
        <dbReference type="Proteomes" id="UP000444185"/>
    </source>
</evidence>
<dbReference type="Gene3D" id="1.25.40.10">
    <property type="entry name" value="Tetratricopeptide repeat domain"/>
    <property type="match status" value="1"/>
</dbReference>
<name>A0A844Y2A4_9SPHN</name>
<evidence type="ECO:0000256" key="1">
    <source>
        <dbReference type="SAM" id="SignalP"/>
    </source>
</evidence>
<organism evidence="3 4">
    <name type="scientific">Qipengyuania gaetbuli</name>
    <dbReference type="NCBI Taxonomy" id="266952"/>
    <lineage>
        <taxon>Bacteria</taxon>
        <taxon>Pseudomonadati</taxon>
        <taxon>Pseudomonadota</taxon>
        <taxon>Alphaproteobacteria</taxon>
        <taxon>Sphingomonadales</taxon>
        <taxon>Erythrobacteraceae</taxon>
        <taxon>Qipengyuania</taxon>
    </lineage>
</organism>
<dbReference type="AlphaFoldDB" id="A0A844Y2A4"/>
<keyword evidence="4" id="KW-1185">Reference proteome</keyword>
<dbReference type="InterPro" id="IPR011990">
    <property type="entry name" value="TPR-like_helical_dom_sf"/>
</dbReference>
<feature type="chain" id="PRO_5032383485" evidence="1">
    <location>
        <begin position="20"/>
        <end position="514"/>
    </location>
</feature>
<dbReference type="InterPro" id="IPR011464">
    <property type="entry name" value="DUF1570"/>
</dbReference>
<dbReference type="Proteomes" id="UP000444185">
    <property type="component" value="Unassembled WGS sequence"/>
</dbReference>
<keyword evidence="1" id="KW-0732">Signal</keyword>
<dbReference type="RefSeq" id="WP_160607835.1">
    <property type="nucleotide sequence ID" value="NZ_WTYF01000004.1"/>
</dbReference>
<dbReference type="OrthoDB" id="5523615at2"/>
<evidence type="ECO:0000313" key="3">
    <source>
        <dbReference type="EMBL" id="MXO51238.1"/>
    </source>
</evidence>
<sequence>MKKWIAFTAFLALATPASAKWHEASSEHFVIYADDGERNIREFAEDLERYHSALEVVLGWEQATPSPSNRLVIFVAGDQGDIRELAGTESRTIAGFYLPRAGASRAFVQDITQEKGYPSFSTTVLLHEYAHHFLISSLREAMPRWLSEGAAEFFASAGFNGDGSVNIGRPAMHRASELIYAKDVSVEELLDADLYEARKGKRYDAFYGRSWGLFHMLRFSDDRSGQLPHYIRLIADGKTSIEAGREAFGDLDQLQRDLDKYLKRKRLMNYVLQPDAITTSPITLRVLPDGEAAMMAVRMRSQRGVDEEEAAALVVEAREVAAQFPSDAAVQAALAEAEFDAGNDGAAVAAAEAALILDPVNRNALVQKGQALFRQADDAADEATAYRQAMAPFTRLNALEKDHPLPLIYYYRSFVDRGQAPTDGAFQALERASQLAPFDMGLAMDVALVQAQQGKIAMAIQTLKPLAANPHGGELAESAKQYVAQLAISTEGEAWYPSPVLLDAAEAGEAAASD</sequence>
<dbReference type="Pfam" id="PF07607">
    <property type="entry name" value="DUF1570"/>
    <property type="match status" value="1"/>
</dbReference>
<proteinExistence type="predicted"/>
<comment type="caution">
    <text evidence="3">The sequence shown here is derived from an EMBL/GenBank/DDBJ whole genome shotgun (WGS) entry which is preliminary data.</text>
</comment>
<feature type="signal peptide" evidence="1">
    <location>
        <begin position="1"/>
        <end position="19"/>
    </location>
</feature>
<accession>A0A844Y2A4</accession>
<feature type="domain" description="DUF1570" evidence="2">
    <location>
        <begin position="135"/>
        <end position="218"/>
    </location>
</feature>
<protein>
    <submittedName>
        <fullName evidence="3">DUF1570 domain-containing protein</fullName>
    </submittedName>
</protein>
<reference evidence="3 4" key="1">
    <citation type="submission" date="2019-12" db="EMBL/GenBank/DDBJ databases">
        <title>Genomic-based taxomic classification of the family Erythrobacteraceae.</title>
        <authorList>
            <person name="Xu L."/>
        </authorList>
    </citation>
    <scope>NUCLEOTIDE SEQUENCE [LARGE SCALE GENOMIC DNA]</scope>
    <source>
        <strain evidence="3 4">DSM 16225</strain>
    </source>
</reference>